<evidence type="ECO:0000256" key="1">
    <source>
        <dbReference type="SAM" id="MobiDB-lite"/>
    </source>
</evidence>
<evidence type="ECO:0000313" key="2">
    <source>
        <dbReference type="EMBL" id="MPN63333.1"/>
    </source>
</evidence>
<proteinExistence type="predicted"/>
<sequence>MNQSVLPAQFADDGFVHVPFGRGVEHGKQRRVVVQTRHRGELRRSPGTLERDPD</sequence>
<feature type="compositionally biased region" description="Basic and acidic residues" evidence="1">
    <location>
        <begin position="38"/>
        <end position="54"/>
    </location>
</feature>
<comment type="caution">
    <text evidence="2">The sequence shown here is derived from an EMBL/GenBank/DDBJ whole genome shotgun (WGS) entry which is preliminary data.</text>
</comment>
<accession>A0A645JVU3</accession>
<gene>
    <name evidence="2" type="ORF">SDC9_211091</name>
</gene>
<dbReference type="AlphaFoldDB" id="A0A645JVU3"/>
<name>A0A645JVU3_9ZZZZ</name>
<reference evidence="2" key="1">
    <citation type="submission" date="2019-08" db="EMBL/GenBank/DDBJ databases">
        <authorList>
            <person name="Kucharzyk K."/>
            <person name="Murdoch R.W."/>
            <person name="Higgins S."/>
            <person name="Loffler F."/>
        </authorList>
    </citation>
    <scope>NUCLEOTIDE SEQUENCE</scope>
</reference>
<organism evidence="2">
    <name type="scientific">bioreactor metagenome</name>
    <dbReference type="NCBI Taxonomy" id="1076179"/>
    <lineage>
        <taxon>unclassified sequences</taxon>
        <taxon>metagenomes</taxon>
        <taxon>ecological metagenomes</taxon>
    </lineage>
</organism>
<dbReference type="EMBL" id="VSSQ01142580">
    <property type="protein sequence ID" value="MPN63333.1"/>
    <property type="molecule type" value="Genomic_DNA"/>
</dbReference>
<feature type="region of interest" description="Disordered" evidence="1">
    <location>
        <begin position="29"/>
        <end position="54"/>
    </location>
</feature>
<protein>
    <submittedName>
        <fullName evidence="2">Uncharacterized protein</fullName>
    </submittedName>
</protein>